<evidence type="ECO:0000256" key="1">
    <source>
        <dbReference type="SAM" id="Coils"/>
    </source>
</evidence>
<protein>
    <submittedName>
        <fullName evidence="3">Uncharacterized protein</fullName>
    </submittedName>
</protein>
<dbReference type="InParanoid" id="A0A0G4GWZ9"/>
<dbReference type="PhylomeDB" id="A0A0G4GWZ9"/>
<dbReference type="VEuPathDB" id="CryptoDB:Vbra_840"/>
<feature type="coiled-coil region" evidence="1">
    <location>
        <begin position="181"/>
        <end position="247"/>
    </location>
</feature>
<dbReference type="Proteomes" id="UP000041254">
    <property type="component" value="Unassembled WGS sequence"/>
</dbReference>
<evidence type="ECO:0000256" key="2">
    <source>
        <dbReference type="SAM" id="MobiDB-lite"/>
    </source>
</evidence>
<feature type="compositionally biased region" description="Basic residues" evidence="2">
    <location>
        <begin position="304"/>
        <end position="317"/>
    </location>
</feature>
<evidence type="ECO:0000313" key="3">
    <source>
        <dbReference type="EMBL" id="CEM35575.1"/>
    </source>
</evidence>
<organism evidence="3 4">
    <name type="scientific">Vitrella brassicaformis (strain CCMP3155)</name>
    <dbReference type="NCBI Taxonomy" id="1169540"/>
    <lineage>
        <taxon>Eukaryota</taxon>
        <taxon>Sar</taxon>
        <taxon>Alveolata</taxon>
        <taxon>Colpodellida</taxon>
        <taxon>Vitrellaceae</taxon>
        <taxon>Vitrella</taxon>
    </lineage>
</organism>
<name>A0A0G4GWZ9_VITBC</name>
<keyword evidence="1" id="KW-0175">Coiled coil</keyword>
<feature type="compositionally biased region" description="Pro residues" evidence="2">
    <location>
        <begin position="273"/>
        <end position="295"/>
    </location>
</feature>
<evidence type="ECO:0000313" key="4">
    <source>
        <dbReference type="Proteomes" id="UP000041254"/>
    </source>
</evidence>
<reference evidence="3 4" key="1">
    <citation type="submission" date="2014-11" db="EMBL/GenBank/DDBJ databases">
        <authorList>
            <person name="Zhu J."/>
            <person name="Qi W."/>
            <person name="Song R."/>
        </authorList>
    </citation>
    <scope>NUCLEOTIDE SEQUENCE [LARGE SCALE GENOMIC DNA]</scope>
</reference>
<feature type="region of interest" description="Disordered" evidence="2">
    <location>
        <begin position="268"/>
        <end position="373"/>
    </location>
</feature>
<gene>
    <name evidence="3" type="ORF">Vbra_840</name>
</gene>
<dbReference type="AlphaFoldDB" id="A0A0G4GWZ9"/>
<proteinExistence type="predicted"/>
<sequence length="373" mass="41744">MDCIAERLSVLEDVVSLKRKEVAALKDENAALLQRLRYAVQTNLKLEEKESSGRLNRVLPVTTRAEELARAVPVHKCRQEDARLSLEDKRQQYTKISNFHQLKAVASAAMVKYTKAAERIDEHFVASSLHETVRQLKRAVEKERQLCESLPSLAELQEGEAENCKMNESLQEELHMAQDYHKAAAAEIESLNRTLAAEKQALDIYMKEHRDKMHQLGGEMLDMKAALDTTEKQIIEHQKKKALLLKKISAQERVQQPTSFSRFKPASAFLMPHQPPPNQLRPPPSMYAPRPPSLPPAANAPTRPRPKAAAARKRKAHPSPSPPPLFSSAHHYQQRHSAFYRGGVSPSGAGGASGGVVPMQVDKLSPLDDFPYT</sequence>
<keyword evidence="4" id="KW-1185">Reference proteome</keyword>
<dbReference type="EMBL" id="CDMY01000859">
    <property type="protein sequence ID" value="CEM35575.1"/>
    <property type="molecule type" value="Genomic_DNA"/>
</dbReference>
<accession>A0A0G4GWZ9</accession>